<gene>
    <name evidence="1" type="ORF">PYW08_016702</name>
</gene>
<evidence type="ECO:0000313" key="1">
    <source>
        <dbReference type="EMBL" id="KAJ8728317.1"/>
    </source>
</evidence>
<proteinExistence type="predicted"/>
<organism evidence="1 2">
    <name type="scientific">Mythimna loreyi</name>
    <dbReference type="NCBI Taxonomy" id="667449"/>
    <lineage>
        <taxon>Eukaryota</taxon>
        <taxon>Metazoa</taxon>
        <taxon>Ecdysozoa</taxon>
        <taxon>Arthropoda</taxon>
        <taxon>Hexapoda</taxon>
        <taxon>Insecta</taxon>
        <taxon>Pterygota</taxon>
        <taxon>Neoptera</taxon>
        <taxon>Endopterygota</taxon>
        <taxon>Lepidoptera</taxon>
        <taxon>Glossata</taxon>
        <taxon>Ditrysia</taxon>
        <taxon>Noctuoidea</taxon>
        <taxon>Noctuidae</taxon>
        <taxon>Noctuinae</taxon>
        <taxon>Hadenini</taxon>
        <taxon>Mythimna</taxon>
    </lineage>
</organism>
<protein>
    <submittedName>
        <fullName evidence="1">Uncharacterized protein</fullName>
    </submittedName>
</protein>
<name>A0ACC2QYY2_9NEOP</name>
<sequence>MEKPRVLSGEALVAKGITKIDASLPEVGLKDVIPNGSWLEQKQIQAALEARKYLIEVERIEKCGTLSHAEWRDDLMLAEVTQKAGGHWQYLGHNVGKKLYLRPEEALFLMEVNCLLLKHNEVTVSLQKAYSLLLSSSTTMIQYKVYASLSRLGYRVFRHTGPKINDEKKTCSPKAEINDDQLTTTSDESKQLSSQADASTENKTADVKAETETNQEGSSNMEEINKNVENTSESMEICTENRDEGNVLEKENDLISNDIVAVPAEEQNSMITSDVPSDIGKVLVEESDHISNGTEAIPAEEQNSMITSDVPSDIGNVLVEESDHISSSIVSVPAEDQNSIITNDVSSDNGIVLIEESGHASNGIVSVPAEEQISMITSDVSTDNGNVLVEESDNVSNVIVSVPADDQSSMITSGVSTDSENVTQKVYFSKDNSPCYLRKIDKLTNRQIKPSDPQNMDKYFENIPDFSNERVATVNVPEQQFIPKNIFVNKGTYTLNLQNIKMRSIRSMSSESPAYTSSDEVNGTNIRRIRSSLDSLSTEYPQNPNFHPHMRFQNFPRYHHFRPYGYWRPQNNLNFYQLMFFQARVQAAFNQRPHMMFRPPCFGIPPNNLNMSNNARKRMRNGKFAHFQGIKNLAVRLKQSLISGNTDVGNLQSLHSLLHSYNLRYKTRLRLTDTFDVVNEEKIVETIDLDDDEETKNKKPRLEKDDDDKFDENLYRLRQLALRLRDLEANDNATASHRRAFSKAIKTFNKSYNADIYLDDVNYEVIDRRCITLDSSSESDCVVEEQPQVRPKKLRNPFNILKRRKEKLQCLNNPGTSKDEQASGPSQADPGSEERNSNKYSESIVKTFSEAWLPNENDFGRAEVVPKRLLKSRLEFSAKEQFLFEYKNDQFKNWLETKISFLRYLEETNIAFKREQARILADVELCNDGLKPLIDFEDSSDMPSVLEKLRIIENNKETKIDTSLRVDFDVYNRNVQNFRKKNPPKPHFRIICLDESSGVPSAAHVMSLHSKYDDNVPIVFAIVSIGSISYLQINTIDLPIYVPNNDAV</sequence>
<reference evidence="1" key="1">
    <citation type="submission" date="2023-03" db="EMBL/GenBank/DDBJ databases">
        <title>Chromosome-level genomes of two armyworms, Mythimna separata and Mythimna loreyi, provide insights into the biosynthesis and reception of sex pheromones.</title>
        <authorList>
            <person name="Zhao H."/>
        </authorList>
    </citation>
    <scope>NUCLEOTIDE SEQUENCE</scope>
    <source>
        <strain evidence="1">BeijingLab</strain>
    </source>
</reference>
<comment type="caution">
    <text evidence="1">The sequence shown here is derived from an EMBL/GenBank/DDBJ whole genome shotgun (WGS) entry which is preliminary data.</text>
</comment>
<keyword evidence="2" id="KW-1185">Reference proteome</keyword>
<evidence type="ECO:0000313" key="2">
    <source>
        <dbReference type="Proteomes" id="UP001231649"/>
    </source>
</evidence>
<dbReference type="EMBL" id="CM056785">
    <property type="protein sequence ID" value="KAJ8728317.1"/>
    <property type="molecule type" value="Genomic_DNA"/>
</dbReference>
<dbReference type="Proteomes" id="UP001231649">
    <property type="component" value="Chromosome 9"/>
</dbReference>
<accession>A0ACC2QYY2</accession>